<dbReference type="EMBL" id="BMQN01000003">
    <property type="protein sequence ID" value="GGR92658.1"/>
    <property type="molecule type" value="Genomic_DNA"/>
</dbReference>
<proteinExistence type="predicted"/>
<protein>
    <recommendedName>
        <fullName evidence="3">AbrB/MazE/SpoVT family DNA-binding domain-containing protein</fullName>
    </recommendedName>
</protein>
<comment type="caution">
    <text evidence="1">The sequence shown here is derived from an EMBL/GenBank/DDBJ whole genome shotgun (WGS) entry which is preliminary data.</text>
</comment>
<organism evidence="1 2">
    <name type="scientific">Deinococcus sedimenti</name>
    <dbReference type="NCBI Taxonomy" id="1867090"/>
    <lineage>
        <taxon>Bacteria</taxon>
        <taxon>Thermotogati</taxon>
        <taxon>Deinococcota</taxon>
        <taxon>Deinococci</taxon>
        <taxon>Deinococcales</taxon>
        <taxon>Deinococcaceae</taxon>
        <taxon>Deinococcus</taxon>
    </lineage>
</organism>
<dbReference type="RefSeq" id="WP_189072979.1">
    <property type="nucleotide sequence ID" value="NZ_BMQN01000003.1"/>
</dbReference>
<evidence type="ECO:0008006" key="3">
    <source>
        <dbReference type="Google" id="ProtNLM"/>
    </source>
</evidence>
<evidence type="ECO:0000313" key="2">
    <source>
        <dbReference type="Proteomes" id="UP000644548"/>
    </source>
</evidence>
<keyword evidence="2" id="KW-1185">Reference proteome</keyword>
<name>A0ABQ2S2X2_9DEIO</name>
<dbReference type="Proteomes" id="UP000644548">
    <property type="component" value="Unassembled WGS sequence"/>
</dbReference>
<sequence length="76" mass="8258">MRLKLATTAAGGVLLLPDGLLVQGGFGEVGRFRDEVEIELLPDGLLIRPVPRGRSFQDAKARLAGKRELMSRLADE</sequence>
<evidence type="ECO:0000313" key="1">
    <source>
        <dbReference type="EMBL" id="GGR92658.1"/>
    </source>
</evidence>
<gene>
    <name evidence="1" type="ORF">GCM10008960_19500</name>
</gene>
<accession>A0ABQ2S2X2</accession>
<reference evidence="2" key="1">
    <citation type="journal article" date="2019" name="Int. J. Syst. Evol. Microbiol.">
        <title>The Global Catalogue of Microorganisms (GCM) 10K type strain sequencing project: providing services to taxonomists for standard genome sequencing and annotation.</title>
        <authorList>
            <consortium name="The Broad Institute Genomics Platform"/>
            <consortium name="The Broad Institute Genome Sequencing Center for Infectious Disease"/>
            <person name="Wu L."/>
            <person name="Ma J."/>
        </authorList>
    </citation>
    <scope>NUCLEOTIDE SEQUENCE [LARGE SCALE GENOMIC DNA]</scope>
    <source>
        <strain evidence="2">JCM 31405</strain>
    </source>
</reference>